<protein>
    <submittedName>
        <fullName evidence="1">Uncharacterized protein</fullName>
    </submittedName>
</protein>
<reference evidence="1" key="2">
    <citation type="submission" date="2025-09" db="UniProtKB">
        <authorList>
            <consortium name="EnsemblPlants"/>
        </authorList>
    </citation>
    <scope>IDENTIFICATION</scope>
</reference>
<evidence type="ECO:0000313" key="2">
    <source>
        <dbReference type="Proteomes" id="UP001732700"/>
    </source>
</evidence>
<name>A0ACD5XDI7_AVESA</name>
<dbReference type="EnsemblPlants" id="AVESA.00010b.r2.4DG0772760.1">
    <property type="protein sequence ID" value="AVESA.00010b.r2.4DG0772760.1.CDS.1"/>
    <property type="gene ID" value="AVESA.00010b.r2.4DG0772760"/>
</dbReference>
<sequence>MAPKRGRSGRRSAAGASTPLPPPSSDVVFEILSWLPLRSLSRSRCVCKSWRALISNPAFVAAHRSRVQPLLVATTDPADSNTSTTSTLQIMDTEGDVVRLVDLGDYWNFRVSLGGLVLVDSGGEYHSDDVRVVDLATRETIASCPRPVVDEGVSRVTARFGFGRAARSGALKVVRIISYFLFPRCRLTCQVFDVGDDGGSGRWRRTRSPHDFFCDGNDGVTVDGVLHFRSLRQDDILRFDLESEEWTTIDGPVGTLSPWDKISLAEINGVLCVAHTKQYTVNIWLLTDLDKNVWVKEYTISVDHAANFVPVRALRPGGKLLFYYRHGYKRTTVLQEYDPCTGKCTNVQKGMVGTIGLCSSRLDSRLCGQP</sequence>
<dbReference type="Proteomes" id="UP001732700">
    <property type="component" value="Chromosome 4D"/>
</dbReference>
<accession>A0ACD5XDI7</accession>
<proteinExistence type="predicted"/>
<reference evidence="1" key="1">
    <citation type="submission" date="2021-05" db="EMBL/GenBank/DDBJ databases">
        <authorList>
            <person name="Scholz U."/>
            <person name="Mascher M."/>
            <person name="Fiebig A."/>
        </authorList>
    </citation>
    <scope>NUCLEOTIDE SEQUENCE [LARGE SCALE GENOMIC DNA]</scope>
</reference>
<evidence type="ECO:0000313" key="1">
    <source>
        <dbReference type="EnsemblPlants" id="AVESA.00010b.r2.4DG0772760.1.CDS.1"/>
    </source>
</evidence>
<organism evidence="1 2">
    <name type="scientific">Avena sativa</name>
    <name type="common">Oat</name>
    <dbReference type="NCBI Taxonomy" id="4498"/>
    <lineage>
        <taxon>Eukaryota</taxon>
        <taxon>Viridiplantae</taxon>
        <taxon>Streptophyta</taxon>
        <taxon>Embryophyta</taxon>
        <taxon>Tracheophyta</taxon>
        <taxon>Spermatophyta</taxon>
        <taxon>Magnoliopsida</taxon>
        <taxon>Liliopsida</taxon>
        <taxon>Poales</taxon>
        <taxon>Poaceae</taxon>
        <taxon>BOP clade</taxon>
        <taxon>Pooideae</taxon>
        <taxon>Poodae</taxon>
        <taxon>Poeae</taxon>
        <taxon>Poeae Chloroplast Group 1 (Aveneae type)</taxon>
        <taxon>Aveninae</taxon>
        <taxon>Avena</taxon>
    </lineage>
</organism>
<keyword evidence="2" id="KW-1185">Reference proteome</keyword>